<proteinExistence type="inferred from homology"/>
<evidence type="ECO:0000256" key="15">
    <source>
        <dbReference type="ARBA" id="ARBA00023306"/>
    </source>
</evidence>
<dbReference type="GO" id="GO:0005874">
    <property type="term" value="C:microtubule"/>
    <property type="evidence" value="ECO:0007669"/>
    <property type="project" value="UniProtKB-KW"/>
</dbReference>
<keyword evidence="20" id="KW-1185">Reference proteome</keyword>
<evidence type="ECO:0000256" key="10">
    <source>
        <dbReference type="ARBA" id="ARBA00022776"/>
    </source>
</evidence>
<evidence type="ECO:0000256" key="8">
    <source>
        <dbReference type="ARBA" id="ARBA00022618"/>
    </source>
</evidence>
<dbReference type="Proteomes" id="UP000325780">
    <property type="component" value="Unassembled WGS sequence"/>
</dbReference>
<evidence type="ECO:0000256" key="1">
    <source>
        <dbReference type="ARBA" id="ARBA00004123"/>
    </source>
</evidence>
<keyword evidence="15" id="KW-0131">Cell cycle</keyword>
<organism evidence="19 20">
    <name type="scientific">Aspergillus avenaceus</name>
    <dbReference type="NCBI Taxonomy" id="36643"/>
    <lineage>
        <taxon>Eukaryota</taxon>
        <taxon>Fungi</taxon>
        <taxon>Dikarya</taxon>
        <taxon>Ascomycota</taxon>
        <taxon>Pezizomycotina</taxon>
        <taxon>Eurotiomycetes</taxon>
        <taxon>Eurotiomycetidae</taxon>
        <taxon>Eurotiales</taxon>
        <taxon>Aspergillaceae</taxon>
        <taxon>Aspergillus</taxon>
        <taxon>Aspergillus subgen. Circumdati</taxon>
    </lineage>
</organism>
<keyword evidence="13" id="KW-0206">Cytoskeleton</keyword>
<evidence type="ECO:0000256" key="18">
    <source>
        <dbReference type="SAM" id="MobiDB-lite"/>
    </source>
</evidence>
<keyword evidence="11" id="KW-0159">Chromosome partition</keyword>
<dbReference type="InterPro" id="IPR013963">
    <property type="entry name" value="DASH_Dad2"/>
</dbReference>
<comment type="subcellular location">
    <subcellularLocation>
        <location evidence="3">Chromosome</location>
        <location evidence="3">Centromere</location>
        <location evidence="3">Kinetochore</location>
    </subcellularLocation>
    <subcellularLocation>
        <location evidence="2">Cytoplasm</location>
        <location evidence="2">Cytoskeleton</location>
        <location evidence="2">Spindle</location>
    </subcellularLocation>
    <subcellularLocation>
        <location evidence="1">Nucleus</location>
    </subcellularLocation>
</comment>
<dbReference type="GO" id="GO:0051301">
    <property type="term" value="P:cell division"/>
    <property type="evidence" value="ECO:0007669"/>
    <property type="project" value="UniProtKB-KW"/>
</dbReference>
<keyword evidence="12" id="KW-0995">Kinetochore</keyword>
<dbReference type="GO" id="GO:0042729">
    <property type="term" value="C:DASH complex"/>
    <property type="evidence" value="ECO:0007669"/>
    <property type="project" value="InterPro"/>
</dbReference>
<comment type="similarity">
    <text evidence="4">Belongs to the DASH complex DAD2 family.</text>
</comment>
<keyword evidence="6" id="KW-0158">Chromosome</keyword>
<gene>
    <name evidence="19" type="ORF">BDV25DRAFT_161097</name>
</gene>
<evidence type="ECO:0000313" key="20">
    <source>
        <dbReference type="Proteomes" id="UP000325780"/>
    </source>
</evidence>
<evidence type="ECO:0000256" key="11">
    <source>
        <dbReference type="ARBA" id="ARBA00022829"/>
    </source>
</evidence>
<evidence type="ECO:0000256" key="13">
    <source>
        <dbReference type="ARBA" id="ARBA00023212"/>
    </source>
</evidence>
<dbReference type="GO" id="GO:1990023">
    <property type="term" value="C:mitotic spindle midzone"/>
    <property type="evidence" value="ECO:0007669"/>
    <property type="project" value="TreeGrafter"/>
</dbReference>
<dbReference type="EMBL" id="ML742226">
    <property type="protein sequence ID" value="KAE8147086.1"/>
    <property type="molecule type" value="Genomic_DNA"/>
</dbReference>
<evidence type="ECO:0000256" key="6">
    <source>
        <dbReference type="ARBA" id="ARBA00022454"/>
    </source>
</evidence>
<dbReference type="GO" id="GO:0000278">
    <property type="term" value="P:mitotic cell cycle"/>
    <property type="evidence" value="ECO:0007669"/>
    <property type="project" value="InterPro"/>
</dbReference>
<sequence length="147" mass="15689">MAYISRPTSLYPPGSGVASSIRPPNSHHNMSQQQSSALAARITLKKAELENLRQLRDMSGTLAVQMQALEQKIGTLKDGTEAVACVLANWDNVLRAISMASSAAKLTSIGRPTEQDPVLGGDVMNKSHMPATMVRIPAEKEMSGGSE</sequence>
<feature type="region of interest" description="Disordered" evidence="18">
    <location>
        <begin position="1"/>
        <end position="37"/>
    </location>
</feature>
<keyword evidence="8" id="KW-0132">Cell division</keyword>
<evidence type="ECO:0000256" key="2">
    <source>
        <dbReference type="ARBA" id="ARBA00004186"/>
    </source>
</evidence>
<evidence type="ECO:0000313" key="19">
    <source>
        <dbReference type="EMBL" id="KAE8147086.1"/>
    </source>
</evidence>
<protein>
    <recommendedName>
        <fullName evidence="5">DASH complex subunit DAD2</fullName>
    </recommendedName>
    <alternativeName>
        <fullName evidence="17">Outer kinetochore protein DAD2</fullName>
    </alternativeName>
</protein>
<keyword evidence="10" id="KW-0498">Mitosis</keyword>
<evidence type="ECO:0000256" key="7">
    <source>
        <dbReference type="ARBA" id="ARBA00022490"/>
    </source>
</evidence>
<evidence type="ECO:0000256" key="4">
    <source>
        <dbReference type="ARBA" id="ARBA00005501"/>
    </source>
</evidence>
<evidence type="ECO:0000256" key="14">
    <source>
        <dbReference type="ARBA" id="ARBA00023242"/>
    </source>
</evidence>
<keyword evidence="14" id="KW-0539">Nucleus</keyword>
<evidence type="ECO:0000256" key="17">
    <source>
        <dbReference type="ARBA" id="ARBA00030568"/>
    </source>
</evidence>
<dbReference type="OrthoDB" id="3230169at2759"/>
<evidence type="ECO:0000256" key="16">
    <source>
        <dbReference type="ARBA" id="ARBA00023328"/>
    </source>
</evidence>
<evidence type="ECO:0000256" key="12">
    <source>
        <dbReference type="ARBA" id="ARBA00022838"/>
    </source>
</evidence>
<dbReference type="PANTHER" id="PTHR28036">
    <property type="entry name" value="DASH COMPLEX SUBUNIT DAD2"/>
    <property type="match status" value="1"/>
</dbReference>
<evidence type="ECO:0000256" key="9">
    <source>
        <dbReference type="ARBA" id="ARBA00022701"/>
    </source>
</evidence>
<keyword evidence="16" id="KW-0137">Centromere</keyword>
<evidence type="ECO:0000256" key="5">
    <source>
        <dbReference type="ARBA" id="ARBA00020260"/>
    </source>
</evidence>
<evidence type="ECO:0000256" key="3">
    <source>
        <dbReference type="ARBA" id="ARBA00004629"/>
    </source>
</evidence>
<dbReference type="GO" id="GO:0008608">
    <property type="term" value="P:attachment of spindle microtubules to kinetochore"/>
    <property type="evidence" value="ECO:0007669"/>
    <property type="project" value="TreeGrafter"/>
</dbReference>
<dbReference type="AlphaFoldDB" id="A0A5N6TL58"/>
<name>A0A5N6TL58_ASPAV</name>
<keyword evidence="9" id="KW-0493">Microtubule</keyword>
<accession>A0A5N6TL58</accession>
<dbReference type="Pfam" id="PF08654">
    <property type="entry name" value="DASH_Dad2"/>
    <property type="match status" value="1"/>
</dbReference>
<dbReference type="GO" id="GO:0044732">
    <property type="term" value="C:mitotic spindle pole body"/>
    <property type="evidence" value="ECO:0007669"/>
    <property type="project" value="TreeGrafter"/>
</dbReference>
<dbReference type="PANTHER" id="PTHR28036:SF1">
    <property type="entry name" value="DASH COMPLEX SUBUNIT DAD2"/>
    <property type="match status" value="1"/>
</dbReference>
<keyword evidence="7" id="KW-0963">Cytoplasm</keyword>
<reference evidence="19 20" key="1">
    <citation type="submission" date="2019-04" db="EMBL/GenBank/DDBJ databases">
        <title>Friends and foes A comparative genomics study of 23 Aspergillus species from section Flavi.</title>
        <authorList>
            <consortium name="DOE Joint Genome Institute"/>
            <person name="Kjaerbolling I."/>
            <person name="Vesth T."/>
            <person name="Frisvad J.C."/>
            <person name="Nybo J.L."/>
            <person name="Theobald S."/>
            <person name="Kildgaard S."/>
            <person name="Isbrandt T."/>
            <person name="Kuo A."/>
            <person name="Sato A."/>
            <person name="Lyhne E.K."/>
            <person name="Kogle M.E."/>
            <person name="Wiebenga A."/>
            <person name="Kun R.S."/>
            <person name="Lubbers R.J."/>
            <person name="Makela M.R."/>
            <person name="Barry K."/>
            <person name="Chovatia M."/>
            <person name="Clum A."/>
            <person name="Daum C."/>
            <person name="Haridas S."/>
            <person name="He G."/>
            <person name="LaButti K."/>
            <person name="Lipzen A."/>
            <person name="Mondo S."/>
            <person name="Riley R."/>
            <person name="Salamov A."/>
            <person name="Simmons B.A."/>
            <person name="Magnuson J.K."/>
            <person name="Henrissat B."/>
            <person name="Mortensen U.H."/>
            <person name="Larsen T.O."/>
            <person name="Devries R.P."/>
            <person name="Grigoriev I.V."/>
            <person name="Machida M."/>
            <person name="Baker S.E."/>
            <person name="Andersen M.R."/>
        </authorList>
    </citation>
    <scope>NUCLEOTIDE SEQUENCE [LARGE SCALE GENOMIC DNA]</scope>
    <source>
        <strain evidence="19 20">IBT 18842</strain>
    </source>
</reference>